<keyword evidence="2" id="KW-1185">Reference proteome</keyword>
<organism evidence="1 2">
    <name type="scientific">Roseovarius tolerans</name>
    <dbReference type="NCBI Taxonomy" id="74031"/>
    <lineage>
        <taxon>Bacteria</taxon>
        <taxon>Pseudomonadati</taxon>
        <taxon>Pseudomonadota</taxon>
        <taxon>Alphaproteobacteria</taxon>
        <taxon>Rhodobacterales</taxon>
        <taxon>Roseobacteraceae</taxon>
        <taxon>Roseovarius</taxon>
    </lineage>
</organism>
<name>A0A0L6CS62_9RHOB</name>
<gene>
    <name evidence="1" type="ORF">ROTO_28430</name>
</gene>
<evidence type="ECO:0000313" key="2">
    <source>
        <dbReference type="Proteomes" id="UP000037046"/>
    </source>
</evidence>
<evidence type="ECO:0000313" key="1">
    <source>
        <dbReference type="EMBL" id="KNX40602.1"/>
    </source>
</evidence>
<accession>A0A0L6CS62</accession>
<dbReference type="RefSeq" id="WP_050663693.1">
    <property type="nucleotide sequence ID" value="NZ_CP118494.1"/>
</dbReference>
<dbReference type="EMBL" id="LGVV01000046">
    <property type="protein sequence ID" value="KNX40602.1"/>
    <property type="molecule type" value="Genomic_DNA"/>
</dbReference>
<dbReference type="OrthoDB" id="9814202at2"/>
<dbReference type="Gene3D" id="3.30.70.270">
    <property type="match status" value="1"/>
</dbReference>
<dbReference type="PATRIC" id="fig|74031.6.peg.2894"/>
<dbReference type="InterPro" id="IPR043128">
    <property type="entry name" value="Rev_trsase/Diguanyl_cyclase"/>
</dbReference>
<protein>
    <recommendedName>
        <fullName evidence="3">GGDEF domain-containing protein, diguanylate cyclase (C-di-GMP synthetase) or its enzymatically inactive variants</fullName>
    </recommendedName>
</protein>
<comment type="caution">
    <text evidence="1">The sequence shown here is derived from an EMBL/GenBank/DDBJ whole genome shotgun (WGS) entry which is preliminary data.</text>
</comment>
<evidence type="ECO:0008006" key="3">
    <source>
        <dbReference type="Google" id="ProtNLM"/>
    </source>
</evidence>
<dbReference type="AlphaFoldDB" id="A0A0L6CS62"/>
<reference evidence="2" key="1">
    <citation type="submission" date="2015-07" db="EMBL/GenBank/DDBJ databases">
        <title>Draft Genome Sequence of Roseovarius tolerans EL-164, a producer of N-Acylated Alanine Methyl Esters (NAMEs).</title>
        <authorList>
            <person name="Voget S."/>
            <person name="Bruns H."/>
            <person name="Wagner-Doebler I."/>
            <person name="Schulz S."/>
            <person name="Daniel R."/>
        </authorList>
    </citation>
    <scope>NUCLEOTIDE SEQUENCE [LARGE SCALE GENOMIC DNA]</scope>
    <source>
        <strain evidence="2">EL-164</strain>
    </source>
</reference>
<proteinExistence type="predicted"/>
<dbReference type="Proteomes" id="UP000037046">
    <property type="component" value="Unassembled WGS sequence"/>
</dbReference>
<dbReference type="STRING" id="74031.SAMN04488077_1122"/>
<sequence>MAQLFGKYGMIRAYLPAACVFLLAVALALSWFGVQALVFAVPFAFLACIPLWQDRRDTGDAATELRGALDRDLETSRKTGQGFACLLLRIAPAQVTALTLTRLRQSLRPEDRIFDLHTGEIAVLLAAVPGLDDPALVRLGRRLQAIVEEQIFTGDAPLHPTASLALCLAPAGCARSGTALLDGLMVTLDEAVRRGPSALLLHDPGPSPRR</sequence>